<dbReference type="Pfam" id="PF04851">
    <property type="entry name" value="ResIII"/>
    <property type="match status" value="1"/>
</dbReference>
<dbReference type="InterPro" id="IPR006935">
    <property type="entry name" value="Helicase/UvrB_N"/>
</dbReference>
<dbReference type="PROSITE" id="PS51192">
    <property type="entry name" value="HELICASE_ATP_BIND_1"/>
    <property type="match status" value="1"/>
</dbReference>
<dbReference type="SUPFAM" id="SSF52540">
    <property type="entry name" value="P-loop containing nucleoside triphosphate hydrolases"/>
    <property type="match status" value="2"/>
</dbReference>
<protein>
    <recommendedName>
        <fullName evidence="1">Helicase ATP-binding domain-containing protein</fullName>
    </recommendedName>
</protein>
<evidence type="ECO:0000259" key="1">
    <source>
        <dbReference type="PROSITE" id="PS51192"/>
    </source>
</evidence>
<organism evidence="2">
    <name type="scientific">viral metagenome</name>
    <dbReference type="NCBI Taxonomy" id="1070528"/>
    <lineage>
        <taxon>unclassified sequences</taxon>
        <taxon>metagenomes</taxon>
        <taxon>organismal metagenomes</taxon>
    </lineage>
</organism>
<dbReference type="GO" id="GO:0016787">
    <property type="term" value="F:hydrolase activity"/>
    <property type="evidence" value="ECO:0007669"/>
    <property type="project" value="InterPro"/>
</dbReference>
<dbReference type="AlphaFoldDB" id="A0A6C0BX92"/>
<dbReference type="GO" id="GO:0003677">
    <property type="term" value="F:DNA binding"/>
    <property type="evidence" value="ECO:0007669"/>
    <property type="project" value="InterPro"/>
</dbReference>
<dbReference type="Gene3D" id="3.40.50.300">
    <property type="entry name" value="P-loop containing nucleotide triphosphate hydrolases"/>
    <property type="match status" value="1"/>
</dbReference>
<feature type="domain" description="Helicase ATP-binding" evidence="1">
    <location>
        <begin position="185"/>
        <end position="338"/>
    </location>
</feature>
<dbReference type="GO" id="GO:0005524">
    <property type="term" value="F:ATP binding"/>
    <property type="evidence" value="ECO:0007669"/>
    <property type="project" value="InterPro"/>
</dbReference>
<sequence length="751" mass="88442">MEQLLKAFVYIRVNSWFIIENVVKLGITATSLKDRDTPYITGEVERGEYIYVIEIPLNKMKIIDNYLKDYFKSHHIYKGGGTEFYDKCIVDLIEPCLKEINLEYRILTKEEINCMNRFERIRNIPNVTKVKNIFNQIKIENIIQKYKVKRSKKGSTNDEIISDLSCVNNDIEPNEHQKYVLDMIEGFFTSYNIGKIIWACGLGKALLSILIVKLMKFKSVVIGVPGNNLQKQIKDEIIKIFPNKNNILFVGGDEHDCIKSTTNKNKIIEFLNININTQPKFVISTYHSCHLLVDPDIMFEFKIGDEAHHLVGIEREDDKGFRLFHKINFVKSLFMTATEKMIETYINKVLYSMDDETIFGKCIDSKSVNWAIENKKITDYNILVLKNTEDEVDEIVTSLRLNVFNKEIFISCYMCLKSFEKYSDLTHLLLYTNTTEDAELAKEYIDEILKLNILSVSKERIYNNALHSKNCNDLDSEVSKFKNKPYGIISCIYIFGEGFNLPKLNGVCIAGNMRSEIRIAQYLLRPNRLDFENPNKKAYVIIPYIDTDDWENENKSYEKVRTIISHMRNVDEKIEQRIFVAVGNNRKREKPNMIEEIRNDYEDYSFEENSGELNKIKLRLRYSKALCSKFTEEQDEYNYVRCINSKLNIKSKKEYIQQKDIHSNFIASPEEYFKSKGVWNNWYDFMGVDTTKFIESKQDWINFCKEKNIKSLDDYYIYCEDYAILPKEPADFYKDFTNIPSELEFNRNRRR</sequence>
<proteinExistence type="predicted"/>
<evidence type="ECO:0000313" key="2">
    <source>
        <dbReference type="EMBL" id="QHS95873.1"/>
    </source>
</evidence>
<dbReference type="EMBL" id="MN739260">
    <property type="protein sequence ID" value="QHS95873.1"/>
    <property type="molecule type" value="Genomic_DNA"/>
</dbReference>
<name>A0A6C0BX92_9ZZZZ</name>
<reference evidence="2" key="1">
    <citation type="journal article" date="2020" name="Nature">
        <title>Giant virus diversity and host interactions through global metagenomics.</title>
        <authorList>
            <person name="Schulz F."/>
            <person name="Roux S."/>
            <person name="Paez-Espino D."/>
            <person name="Jungbluth S."/>
            <person name="Walsh D.A."/>
            <person name="Denef V.J."/>
            <person name="McMahon K.D."/>
            <person name="Konstantinidis K.T."/>
            <person name="Eloe-Fadrosh E.A."/>
            <person name="Kyrpides N.C."/>
            <person name="Woyke T."/>
        </authorList>
    </citation>
    <scope>NUCLEOTIDE SEQUENCE</scope>
    <source>
        <strain evidence="2">GVMAG-M-3300019093-7</strain>
    </source>
</reference>
<dbReference type="InterPro" id="IPR014001">
    <property type="entry name" value="Helicase_ATP-bd"/>
</dbReference>
<accession>A0A6C0BX92</accession>
<dbReference type="InterPro" id="IPR027417">
    <property type="entry name" value="P-loop_NTPase"/>
</dbReference>